<comment type="caution">
    <text evidence="3">The sequence shown here is derived from an EMBL/GenBank/DDBJ whole genome shotgun (WGS) entry which is preliminary data.</text>
</comment>
<dbReference type="InterPro" id="IPR004314">
    <property type="entry name" value="Neprosin"/>
</dbReference>
<evidence type="ECO:0000313" key="3">
    <source>
        <dbReference type="EMBL" id="GAA1988564.1"/>
    </source>
</evidence>
<keyword evidence="4" id="KW-1185">Reference proteome</keyword>
<dbReference type="InterPro" id="IPR053168">
    <property type="entry name" value="Glutamic_endopeptidase"/>
</dbReference>
<reference evidence="4" key="1">
    <citation type="journal article" date="2019" name="Int. J. Syst. Evol. Microbiol.">
        <title>The Global Catalogue of Microorganisms (GCM) 10K type strain sequencing project: providing services to taxonomists for standard genome sequencing and annotation.</title>
        <authorList>
            <consortium name="The Broad Institute Genomics Platform"/>
            <consortium name="The Broad Institute Genome Sequencing Center for Infectious Disease"/>
            <person name="Wu L."/>
            <person name="Ma J."/>
        </authorList>
    </citation>
    <scope>NUCLEOTIDE SEQUENCE [LARGE SCALE GENOMIC DNA]</scope>
    <source>
        <strain evidence="4">JCM 16013</strain>
    </source>
</reference>
<proteinExistence type="predicted"/>
<dbReference type="Proteomes" id="UP001499854">
    <property type="component" value="Unassembled WGS sequence"/>
</dbReference>
<gene>
    <name evidence="3" type="ORF">GCM10009838_59270</name>
</gene>
<dbReference type="EMBL" id="BAAAQM010000040">
    <property type="protein sequence ID" value="GAA1988564.1"/>
    <property type="molecule type" value="Genomic_DNA"/>
</dbReference>
<evidence type="ECO:0000256" key="1">
    <source>
        <dbReference type="SAM" id="SignalP"/>
    </source>
</evidence>
<protein>
    <recommendedName>
        <fullName evidence="2">Neprosin PEP catalytic domain-containing protein</fullName>
    </recommendedName>
</protein>
<dbReference type="PROSITE" id="PS52045">
    <property type="entry name" value="NEPROSIN_PEP_CD"/>
    <property type="match status" value="1"/>
</dbReference>
<evidence type="ECO:0000313" key="4">
    <source>
        <dbReference type="Proteomes" id="UP001499854"/>
    </source>
</evidence>
<dbReference type="RefSeq" id="WP_344660435.1">
    <property type="nucleotide sequence ID" value="NZ_BAAAQM010000040.1"/>
</dbReference>
<accession>A0ABP5E1T5</accession>
<keyword evidence="1" id="KW-0732">Signal</keyword>
<feature type="chain" id="PRO_5047361339" description="Neprosin PEP catalytic domain-containing protein" evidence="1">
    <location>
        <begin position="20"/>
        <end position="244"/>
    </location>
</feature>
<organism evidence="3 4">
    <name type="scientific">Catenulispora subtropica</name>
    <dbReference type="NCBI Taxonomy" id="450798"/>
    <lineage>
        <taxon>Bacteria</taxon>
        <taxon>Bacillati</taxon>
        <taxon>Actinomycetota</taxon>
        <taxon>Actinomycetes</taxon>
        <taxon>Catenulisporales</taxon>
        <taxon>Catenulisporaceae</taxon>
        <taxon>Catenulispora</taxon>
    </lineage>
</organism>
<dbReference type="Pfam" id="PF03080">
    <property type="entry name" value="Neprosin"/>
    <property type="match status" value="1"/>
</dbReference>
<dbReference type="PANTHER" id="PTHR31589">
    <property type="entry name" value="PROTEIN, PUTATIVE (DUF239)-RELATED-RELATED"/>
    <property type="match status" value="1"/>
</dbReference>
<feature type="domain" description="Neprosin PEP catalytic" evidence="2">
    <location>
        <begin position="16"/>
        <end position="244"/>
    </location>
</feature>
<sequence>MLSVATVGALALPAGSAHADVCWFGACYSYVTGRQYTAATGASVSMYQAAPAGVSSSGHSLQELALQSSNDTTTADTVEVGWTVDPGVNGDYRPHLFVFHWVNGQGTCYNGCGFVQTSSTVRPGMALTPGTTARFTLMNYNGNWWAYYNNVAFGYFPGSLWGGAFNTAYSISSFGEVASSNDIGCTQMGDGVYGSSSGSSSISGFQLYGTSAAPYFTVTATDPSYYDYGSVTPTSFHLGGPGAC</sequence>
<feature type="signal peptide" evidence="1">
    <location>
        <begin position="1"/>
        <end position="19"/>
    </location>
</feature>
<evidence type="ECO:0000259" key="2">
    <source>
        <dbReference type="PROSITE" id="PS52045"/>
    </source>
</evidence>
<dbReference type="PANTHER" id="PTHR31589:SF110">
    <property type="entry name" value="PROTEIN, PUTATIVE (DUF239)-RELATED"/>
    <property type="match status" value="1"/>
</dbReference>
<name>A0ABP5E1T5_9ACTN</name>